<dbReference type="FunCoup" id="A0A6J2VG52">
    <property type="interactions" value="614"/>
</dbReference>
<comment type="similarity">
    <text evidence="3">Belongs to the CTC1 family.</text>
</comment>
<keyword evidence="10" id="KW-1185">Reference proteome</keyword>
<evidence type="ECO:0000256" key="6">
    <source>
        <dbReference type="ARBA" id="ARBA00022895"/>
    </source>
</evidence>
<keyword evidence="5" id="KW-0158">Chromosome</keyword>
<evidence type="ECO:0000256" key="4">
    <source>
        <dbReference type="ARBA" id="ARBA00016175"/>
    </source>
</evidence>
<evidence type="ECO:0000256" key="3">
    <source>
        <dbReference type="ARBA" id="ARBA00006332"/>
    </source>
</evidence>
<keyword evidence="7" id="KW-0238">DNA-binding</keyword>
<dbReference type="RefSeq" id="XP_030630813.1">
    <property type="nucleotide sequence ID" value="XM_030774953.1"/>
</dbReference>
<evidence type="ECO:0000256" key="7">
    <source>
        <dbReference type="ARBA" id="ARBA00023125"/>
    </source>
</evidence>
<dbReference type="CTD" id="80169"/>
<organism evidence="10 11">
    <name type="scientific">Chanos chanos</name>
    <name type="common">Milkfish</name>
    <name type="synonym">Mugil chanos</name>
    <dbReference type="NCBI Taxonomy" id="29144"/>
    <lineage>
        <taxon>Eukaryota</taxon>
        <taxon>Metazoa</taxon>
        <taxon>Chordata</taxon>
        <taxon>Craniata</taxon>
        <taxon>Vertebrata</taxon>
        <taxon>Euteleostomi</taxon>
        <taxon>Actinopterygii</taxon>
        <taxon>Neopterygii</taxon>
        <taxon>Teleostei</taxon>
        <taxon>Ostariophysi</taxon>
        <taxon>Gonorynchiformes</taxon>
        <taxon>Chanidae</taxon>
        <taxon>Chanos</taxon>
    </lineage>
</organism>
<comment type="subcellular location">
    <subcellularLocation>
        <location evidence="2">Chromosome</location>
        <location evidence="2">Telomere</location>
    </subcellularLocation>
    <subcellularLocation>
        <location evidence="1">Nucleus</location>
    </subcellularLocation>
</comment>
<dbReference type="InterPro" id="IPR029156">
    <property type="entry name" value="CTC1"/>
</dbReference>
<gene>
    <name evidence="11" type="primary">ctc1</name>
</gene>
<accession>A0A6J2VG52</accession>
<feature type="region of interest" description="Disordered" evidence="9">
    <location>
        <begin position="758"/>
        <end position="875"/>
    </location>
</feature>
<keyword evidence="6" id="KW-0779">Telomere</keyword>
<feature type="compositionally biased region" description="Polar residues" evidence="9">
    <location>
        <begin position="336"/>
        <end position="351"/>
    </location>
</feature>
<dbReference type="GO" id="GO:1990879">
    <property type="term" value="C:CST complex"/>
    <property type="evidence" value="ECO:0007669"/>
    <property type="project" value="TreeGrafter"/>
</dbReference>
<dbReference type="InParanoid" id="A0A6J2VG52"/>
<dbReference type="Proteomes" id="UP000504632">
    <property type="component" value="Chromosome 5"/>
</dbReference>
<sequence length="1353" mass="151120">MAVELEMMQLCHLIAEMDAFLEHFKKHSRVERSWLREVYSSVRGTLYPVVGASLGLSAEQLALAVVRTIQRTCSLTNPSLPVSYRMVSISELVSRQRTPCCSSLTWSTRQYRDWASEAEQVLPSHKALPRTNLLLIGCLCAGGESSPAQEASQCDGLWRVKDESGTVHCEIINPSPDWVGELFLFPTWNFIPQNAPERGVGVGGNLELVGSPVCIFPDQTTFDPGGPLNEFSGVRETARLLQLKSNGARLCVSGKVCVLCPLLDIGGKRFFCFRLQEGNHTVAILVMEPECLLWRQCLYVGHRVCVSGLRVCSLKGWTGHRMLCVTAQSRLHLTSGSQGTLSADPVDTQTETDSHVAEALSDSHTTITPSQSPTHSHTQSDLEAEEPMIQAEAGPSNAVSTVRAKQSKIISYKGVVTSVLNAEAGLYEIDGRVGLCLAFQPVQKWGGGLRPGVEIELHNVHFLYRPSPFTLPTMLCACLRSSVSVTAFSRLETKVMTPPQSNAPLLHCLLRKNLGVSEYLWLCYCQTRLKERLCPRWVSEERVCVVAERLLDYVLEGREQKREERRDIYREMLEEPHYCPVTEYYLGWPDCELMSVRELCEDMEKECWSSLSLSALLPPSAAHMTGAELNPALAWSVQSVSLLERAKPVMLVGVLQLSPTRATVQLHDHTARVDCVITQTGQSGSQCAMDNTAWLGCLVCVRHCTLVMERFLRTEFPSWKHLNQEEYITHKYCRLYIQFCVEDLHILSPSAAMINFSRERKSTGDNPAENDRCTEAEGDRRSEHGYKEHEEHERAVRERRNVEKETTRKRTAGKEGGEGTEEPSQTALTKRLRQEEEKTGMEESDKEGAFQPDDTTGRSDRRQSKRPLGNKATTLPQSSCVSRLFRLEVKQGVAFRNTQASKAASGLTLSFVAKVTCLGEVQRWERDPKNSKMEERERGVANTVEFQFVGSSVRWFPLLQPGSVYRLVALHTDDVGVLNWSQLPERGGVTVLCNPSLLVQPQWRIHTLTGPLLAEAPSQAEPLRLMSVSEVLHCSSLPDIVSFRGVISQRITLHEERGQTTSVQSLNMDTGMSAEQGLRVRLTIQDSETPGQTVQVYVDLSHCPYTPGLVAGATVFLHDVERKVSQVNNVYCRTLPISCLTVTGLGLCRPCPPPPMVLLGQWISAKAQHCVVGQVKGHIVCVLHLRLQWACSLCGSVFKQTGCTRTCPPCDSTSSVFQAEAKAAVEDGSGEAQVWFSSQMVAKLLLLEKSEWEGLQRHVRGKGHIRVFARGRSMVCETNSDEPLVQYLCSLCASNFVCRQIMLTCQLRSHKQEKAQLRKMSRGEREFLTKFPHPLQLNCIDITEETHTHYERQ</sequence>
<evidence type="ECO:0000256" key="8">
    <source>
        <dbReference type="ARBA" id="ARBA00023242"/>
    </source>
</evidence>
<evidence type="ECO:0000256" key="9">
    <source>
        <dbReference type="SAM" id="MobiDB-lite"/>
    </source>
</evidence>
<feature type="compositionally biased region" description="Basic and acidic residues" evidence="9">
    <location>
        <begin position="832"/>
        <end position="848"/>
    </location>
</feature>
<proteinExistence type="inferred from homology"/>
<evidence type="ECO:0000256" key="1">
    <source>
        <dbReference type="ARBA" id="ARBA00004123"/>
    </source>
</evidence>
<name>A0A6J2VG52_CHACN</name>
<evidence type="ECO:0000313" key="10">
    <source>
        <dbReference type="Proteomes" id="UP000504632"/>
    </source>
</evidence>
<keyword evidence="8" id="KW-0539">Nucleus</keyword>
<feature type="compositionally biased region" description="Basic and acidic residues" evidence="9">
    <location>
        <begin position="758"/>
        <end position="817"/>
    </location>
</feature>
<dbReference type="GeneID" id="115812473"/>
<dbReference type="PANTHER" id="PTHR14865">
    <property type="entry name" value="CST COMPLEX SUBUNIT CTC1"/>
    <property type="match status" value="1"/>
</dbReference>
<dbReference type="OrthoDB" id="2314520at2759"/>
<reference evidence="11" key="1">
    <citation type="submission" date="2025-08" db="UniProtKB">
        <authorList>
            <consortium name="RefSeq"/>
        </authorList>
    </citation>
    <scope>IDENTIFICATION</scope>
</reference>
<dbReference type="PANTHER" id="PTHR14865:SF2">
    <property type="entry name" value="CST COMPLEX SUBUNIT CTC1"/>
    <property type="match status" value="1"/>
</dbReference>
<feature type="region of interest" description="Disordered" evidence="9">
    <location>
        <begin position="336"/>
        <end position="384"/>
    </location>
</feature>
<dbReference type="GO" id="GO:0042162">
    <property type="term" value="F:telomeric DNA binding"/>
    <property type="evidence" value="ECO:0007669"/>
    <property type="project" value="TreeGrafter"/>
</dbReference>
<evidence type="ECO:0000256" key="5">
    <source>
        <dbReference type="ARBA" id="ARBA00022454"/>
    </source>
</evidence>
<protein>
    <recommendedName>
        <fullName evidence="4">CST complex subunit CTC1</fullName>
    </recommendedName>
</protein>
<dbReference type="GO" id="GO:0045740">
    <property type="term" value="P:positive regulation of DNA replication"/>
    <property type="evidence" value="ECO:0007669"/>
    <property type="project" value="TreeGrafter"/>
</dbReference>
<evidence type="ECO:0000313" key="11">
    <source>
        <dbReference type="RefSeq" id="XP_030630813.1"/>
    </source>
</evidence>
<dbReference type="GO" id="GO:0010833">
    <property type="term" value="P:telomere maintenance via telomere lengthening"/>
    <property type="evidence" value="ECO:0007669"/>
    <property type="project" value="TreeGrafter"/>
</dbReference>
<dbReference type="GO" id="GO:0003697">
    <property type="term" value="F:single-stranded DNA binding"/>
    <property type="evidence" value="ECO:0007669"/>
    <property type="project" value="InterPro"/>
</dbReference>
<evidence type="ECO:0000256" key="2">
    <source>
        <dbReference type="ARBA" id="ARBA00004574"/>
    </source>
</evidence>
<feature type="compositionally biased region" description="Polar residues" evidence="9">
    <location>
        <begin position="362"/>
        <end position="381"/>
    </location>
</feature>
<dbReference type="InterPro" id="IPR042617">
    <property type="entry name" value="CTC1-like"/>
</dbReference>
<dbReference type="Pfam" id="PF15489">
    <property type="entry name" value="CTC1"/>
    <property type="match status" value="1"/>
</dbReference>